<evidence type="ECO:0000313" key="3">
    <source>
        <dbReference type="EMBL" id="CAB4813976.1"/>
    </source>
</evidence>
<dbReference type="EMBL" id="CAFABC010000001">
    <property type="protein sequence ID" value="CAB4813976.1"/>
    <property type="molecule type" value="Genomic_DNA"/>
</dbReference>
<dbReference type="EMBL" id="CAFBRY010000004">
    <property type="protein sequence ID" value="CAB5137240.1"/>
    <property type="molecule type" value="Genomic_DNA"/>
</dbReference>
<sequence length="167" mass="18348">MRTWISIGFLLLIGIWYLSFSATRLDRLHHRVETSWANLDVLLQKRAAIALEIAHSDLADPATSMLLTGAAYQARDAEVKNRSMAESGLSGALGLLIADGLPHASAPEQALLQELSVLTSKIRIAISIHTDAVSSTQMVRRKFFVRMFRLAGTAPLPVTYEFESDAL</sequence>
<evidence type="ECO:0000313" key="2">
    <source>
        <dbReference type="EMBL" id="CAB4722670.1"/>
    </source>
</evidence>
<dbReference type="AlphaFoldDB" id="A0A6J5YVB6"/>
<evidence type="ECO:0000313" key="1">
    <source>
        <dbReference type="EMBL" id="CAB4331989.1"/>
    </source>
</evidence>
<dbReference type="InterPro" id="IPR023353">
    <property type="entry name" value="LemA-like_dom_sf"/>
</dbReference>
<protein>
    <submittedName>
        <fullName evidence="1">Unannotated protein</fullName>
    </submittedName>
</protein>
<organism evidence="1">
    <name type="scientific">freshwater metagenome</name>
    <dbReference type="NCBI Taxonomy" id="449393"/>
    <lineage>
        <taxon>unclassified sequences</taxon>
        <taxon>metagenomes</taxon>
        <taxon>ecological metagenomes</taxon>
    </lineage>
</organism>
<evidence type="ECO:0000313" key="4">
    <source>
        <dbReference type="EMBL" id="CAB5137240.1"/>
    </source>
</evidence>
<accession>A0A6J5YVB6</accession>
<dbReference type="EMBL" id="CAESAH010000004">
    <property type="protein sequence ID" value="CAB4331989.1"/>
    <property type="molecule type" value="Genomic_DNA"/>
</dbReference>
<dbReference type="Gene3D" id="1.20.1440.20">
    <property type="entry name" value="LemA-like domain"/>
    <property type="match status" value="1"/>
</dbReference>
<dbReference type="SUPFAM" id="SSF140478">
    <property type="entry name" value="LemA-like"/>
    <property type="match status" value="1"/>
</dbReference>
<reference evidence="1" key="1">
    <citation type="submission" date="2020-05" db="EMBL/GenBank/DDBJ databases">
        <authorList>
            <person name="Chiriac C."/>
            <person name="Salcher M."/>
            <person name="Ghai R."/>
            <person name="Kavagutti S V."/>
        </authorList>
    </citation>
    <scope>NUCLEOTIDE SEQUENCE</scope>
</reference>
<dbReference type="EMBL" id="CAEZYO010000004">
    <property type="protein sequence ID" value="CAB4722670.1"/>
    <property type="molecule type" value="Genomic_DNA"/>
</dbReference>
<gene>
    <name evidence="2" type="ORF">UFOPK2731_00261</name>
    <name evidence="3" type="ORF">UFOPK3161_00048</name>
    <name evidence="1" type="ORF">UFOPK3962_00270</name>
    <name evidence="4" type="ORF">UFOPK4427_00259</name>
</gene>
<proteinExistence type="predicted"/>
<name>A0A6J5YVB6_9ZZZZ</name>